<evidence type="ECO:0000313" key="3">
    <source>
        <dbReference type="Proteomes" id="UP000311382"/>
    </source>
</evidence>
<dbReference type="AlphaFoldDB" id="A0A5C5G414"/>
<dbReference type="PROSITE" id="PS51273">
    <property type="entry name" value="GATASE_TYPE_1"/>
    <property type="match status" value="1"/>
</dbReference>
<accession>A0A5C5G414</accession>
<dbReference type="EMBL" id="SOZI01000007">
    <property type="protein sequence ID" value="TNY23860.1"/>
    <property type="molecule type" value="Genomic_DNA"/>
</dbReference>
<proteinExistence type="predicted"/>
<keyword evidence="2" id="KW-0315">Glutamine amidotransferase</keyword>
<dbReference type="InterPro" id="IPR029062">
    <property type="entry name" value="Class_I_gatase-like"/>
</dbReference>
<dbReference type="InterPro" id="IPR044992">
    <property type="entry name" value="ChyE-like"/>
</dbReference>
<organism evidence="2 3">
    <name type="scientific">Rhodotorula diobovata</name>
    <dbReference type="NCBI Taxonomy" id="5288"/>
    <lineage>
        <taxon>Eukaryota</taxon>
        <taxon>Fungi</taxon>
        <taxon>Dikarya</taxon>
        <taxon>Basidiomycota</taxon>
        <taxon>Pucciniomycotina</taxon>
        <taxon>Microbotryomycetes</taxon>
        <taxon>Sporidiobolales</taxon>
        <taxon>Sporidiobolaceae</taxon>
        <taxon>Rhodotorula</taxon>
    </lineage>
</organism>
<feature type="domain" description="Glutamine amidotransferase" evidence="1">
    <location>
        <begin position="83"/>
        <end position="245"/>
    </location>
</feature>
<dbReference type="PANTHER" id="PTHR42695">
    <property type="entry name" value="GLUTAMINE AMIDOTRANSFERASE YLR126C-RELATED"/>
    <property type="match status" value="1"/>
</dbReference>
<dbReference type="Pfam" id="PF00117">
    <property type="entry name" value="GATase"/>
    <property type="match status" value="1"/>
</dbReference>
<gene>
    <name evidence="2" type="ORF">DMC30DRAFT_443988</name>
</gene>
<name>A0A5C5G414_9BASI</name>
<dbReference type="PANTHER" id="PTHR42695:SF5">
    <property type="entry name" value="GLUTAMINE AMIDOTRANSFERASE YLR126C-RELATED"/>
    <property type="match status" value="1"/>
</dbReference>
<protein>
    <submittedName>
        <fullName evidence="2">Class I glutamine amidotransferase-like protein</fullName>
    </submittedName>
</protein>
<keyword evidence="3" id="KW-1185">Reference proteome</keyword>
<dbReference type="Gene3D" id="3.40.50.880">
    <property type="match status" value="1"/>
</dbReference>
<evidence type="ECO:0000313" key="2">
    <source>
        <dbReference type="EMBL" id="TNY23860.1"/>
    </source>
</evidence>
<evidence type="ECO:0000259" key="1">
    <source>
        <dbReference type="Pfam" id="PF00117"/>
    </source>
</evidence>
<dbReference type="GO" id="GO:0016740">
    <property type="term" value="F:transferase activity"/>
    <property type="evidence" value="ECO:0007669"/>
    <property type="project" value="UniProtKB-KW"/>
</dbReference>
<dbReference type="InterPro" id="IPR017926">
    <property type="entry name" value="GATASE"/>
</dbReference>
<dbReference type="CDD" id="cd01741">
    <property type="entry name" value="GATase1_1"/>
    <property type="match status" value="1"/>
</dbReference>
<dbReference type="STRING" id="5288.A0A5C5G414"/>
<dbReference type="OrthoDB" id="92161at2759"/>
<dbReference type="GO" id="GO:0005829">
    <property type="term" value="C:cytosol"/>
    <property type="evidence" value="ECO:0007669"/>
    <property type="project" value="TreeGrafter"/>
</dbReference>
<sequence length="291" mass="31787">MATPDDSAPRTATIDLPPSATRDLSILILLADTPIPAVVAQFGDYHSIFAGLLRRAVRIAASEGGAEPAKEGGGHKLTVEGYDVVQGKYPSEERLKQADGVLITGSAASAYEDEPWILDLVSFVQRLPKVNAALKLVGICFGHQVIARAYGGVCERSEKGWEIGTRRIELTQRGKQLFEGHEKIKIHQMHRDHVPSVPSGFELLGSTSDCDVHGMVRFAEGKDVPHTVDNISIVTLQGHPEFNSTIVNEVIDMREAKGVISHELAEESREYAGEHDDGDWIGRVFLRMFGV</sequence>
<comment type="caution">
    <text evidence="2">The sequence shown here is derived from an EMBL/GenBank/DDBJ whole genome shotgun (WGS) entry which is preliminary data.</text>
</comment>
<dbReference type="GO" id="GO:0005634">
    <property type="term" value="C:nucleus"/>
    <property type="evidence" value="ECO:0007669"/>
    <property type="project" value="TreeGrafter"/>
</dbReference>
<reference evidence="2 3" key="1">
    <citation type="submission" date="2019-03" db="EMBL/GenBank/DDBJ databases">
        <title>Rhodosporidium diobovatum UCD-FST 08-225 genome sequencing, assembly, and annotation.</title>
        <authorList>
            <person name="Fakankun I.U."/>
            <person name="Fristensky B."/>
            <person name="Levin D.B."/>
        </authorList>
    </citation>
    <scope>NUCLEOTIDE SEQUENCE [LARGE SCALE GENOMIC DNA]</scope>
    <source>
        <strain evidence="2 3">UCD-FST 08-225</strain>
    </source>
</reference>
<keyword evidence="2" id="KW-0808">Transferase</keyword>
<dbReference type="Proteomes" id="UP000311382">
    <property type="component" value="Unassembled WGS sequence"/>
</dbReference>
<dbReference type="SUPFAM" id="SSF52317">
    <property type="entry name" value="Class I glutamine amidotransferase-like"/>
    <property type="match status" value="1"/>
</dbReference>